<dbReference type="CDD" id="cd22541">
    <property type="entry name" value="SP5_N"/>
    <property type="match status" value="1"/>
</dbReference>
<keyword evidence="2" id="KW-0732">Signal</keyword>
<keyword evidence="4" id="KW-1185">Reference proteome</keyword>
<sequence length="416" mass="45849">MVRSYLPISLLISLPFLYPALGNQLSIWKWKAVDKKLNNGLLMKSTGSKIMCTFACIIRADCVSYNHKDDGMQCELLNTGMMNIGQLTNASGWSYMTQVPPKRVSGNDLFLRNGETGNTEEIILDAMYMVDELKRFNRTAVIGILPRLGVGSHALSKAIGVNERLEDMCTPLGVRFVDPYNVFYGRADLYLPNGVHLNKRGKEVFGDMVNQVVYRVVRSTHVVREGRQPNDSDAPEVTPIEPTSLLIPSLLVPSHFTHSNPSHSSYHIPHSIPQSLPHFSNHTPHCLPLTPQTTPHTASLSLPKPHPTQPPSHSPNHTPHSLSLTPQTTPHTASLSLPKPHPTLPLSHSPNHTPHCLPLTPQTTPHTASLSLLKPHPTLPLSHSPNHTPHCLPLTPQTTPHTASFSLTPTYGTPFK</sequence>
<evidence type="ECO:0000256" key="2">
    <source>
        <dbReference type="SAM" id="SignalP"/>
    </source>
</evidence>
<feature type="compositionally biased region" description="Polar residues" evidence="1">
    <location>
        <begin position="360"/>
        <end position="369"/>
    </location>
</feature>
<dbReference type="Gene3D" id="3.40.50.12700">
    <property type="match status" value="1"/>
</dbReference>
<feature type="compositionally biased region" description="Polar residues" evidence="1">
    <location>
        <begin position="290"/>
        <end position="299"/>
    </location>
</feature>
<feature type="compositionally biased region" description="Low complexity" evidence="1">
    <location>
        <begin position="314"/>
        <end position="324"/>
    </location>
</feature>
<dbReference type="EMBL" id="JAWQEG010005514">
    <property type="protein sequence ID" value="KAK3857781.1"/>
    <property type="molecule type" value="Genomic_DNA"/>
</dbReference>
<name>A0AAE1BVF0_PETCI</name>
<dbReference type="Proteomes" id="UP001286313">
    <property type="component" value="Unassembled WGS sequence"/>
</dbReference>
<evidence type="ECO:0000313" key="4">
    <source>
        <dbReference type="Proteomes" id="UP001286313"/>
    </source>
</evidence>
<feature type="region of interest" description="Disordered" evidence="1">
    <location>
        <begin position="275"/>
        <end position="369"/>
    </location>
</feature>
<gene>
    <name evidence="3" type="ORF">Pcinc_035983</name>
</gene>
<protein>
    <recommendedName>
        <fullName evidence="5">SGNH hydrolase-type esterase domain-containing protein</fullName>
    </recommendedName>
</protein>
<evidence type="ECO:0008006" key="5">
    <source>
        <dbReference type="Google" id="ProtNLM"/>
    </source>
</evidence>
<evidence type="ECO:0000256" key="1">
    <source>
        <dbReference type="SAM" id="MobiDB-lite"/>
    </source>
</evidence>
<proteinExistence type="predicted"/>
<accession>A0AAE1BVF0</accession>
<feature type="compositionally biased region" description="Pro residues" evidence="1">
    <location>
        <begin position="304"/>
        <end position="313"/>
    </location>
</feature>
<feature type="compositionally biased region" description="Polar residues" evidence="1">
    <location>
        <begin position="325"/>
        <end position="335"/>
    </location>
</feature>
<evidence type="ECO:0000313" key="3">
    <source>
        <dbReference type="EMBL" id="KAK3857781.1"/>
    </source>
</evidence>
<comment type="caution">
    <text evidence="3">The sequence shown here is derived from an EMBL/GenBank/DDBJ whole genome shotgun (WGS) entry which is preliminary data.</text>
</comment>
<dbReference type="SUPFAM" id="SSF52266">
    <property type="entry name" value="SGNH hydrolase"/>
    <property type="match status" value="1"/>
</dbReference>
<feature type="chain" id="PRO_5042100092" description="SGNH hydrolase-type esterase domain-containing protein" evidence="2">
    <location>
        <begin position="23"/>
        <end position="416"/>
    </location>
</feature>
<dbReference type="AlphaFoldDB" id="A0AAE1BVF0"/>
<organism evidence="3 4">
    <name type="scientific">Petrolisthes cinctipes</name>
    <name type="common">Flat porcelain crab</name>
    <dbReference type="NCBI Taxonomy" id="88211"/>
    <lineage>
        <taxon>Eukaryota</taxon>
        <taxon>Metazoa</taxon>
        <taxon>Ecdysozoa</taxon>
        <taxon>Arthropoda</taxon>
        <taxon>Crustacea</taxon>
        <taxon>Multicrustacea</taxon>
        <taxon>Malacostraca</taxon>
        <taxon>Eumalacostraca</taxon>
        <taxon>Eucarida</taxon>
        <taxon>Decapoda</taxon>
        <taxon>Pleocyemata</taxon>
        <taxon>Anomura</taxon>
        <taxon>Galatheoidea</taxon>
        <taxon>Porcellanidae</taxon>
        <taxon>Petrolisthes</taxon>
    </lineage>
</organism>
<reference evidence="3" key="1">
    <citation type="submission" date="2023-10" db="EMBL/GenBank/DDBJ databases">
        <title>Genome assemblies of two species of porcelain crab, Petrolisthes cinctipes and Petrolisthes manimaculis (Anomura: Porcellanidae).</title>
        <authorList>
            <person name="Angst P."/>
        </authorList>
    </citation>
    <scope>NUCLEOTIDE SEQUENCE</scope>
    <source>
        <strain evidence="3">PB745_01</strain>
        <tissue evidence="3">Gill</tissue>
    </source>
</reference>
<feature type="signal peptide" evidence="2">
    <location>
        <begin position="1"/>
        <end position="22"/>
    </location>
</feature>